<evidence type="ECO:0000256" key="1">
    <source>
        <dbReference type="SAM" id="Phobius"/>
    </source>
</evidence>
<comment type="caution">
    <text evidence="2">The sequence shown here is derived from an EMBL/GenBank/DDBJ whole genome shotgun (WGS) entry which is preliminary data.</text>
</comment>
<evidence type="ECO:0000313" key="3">
    <source>
        <dbReference type="Proteomes" id="UP000564573"/>
    </source>
</evidence>
<feature type="transmembrane region" description="Helical" evidence="1">
    <location>
        <begin position="107"/>
        <end position="126"/>
    </location>
</feature>
<keyword evidence="1" id="KW-0472">Membrane</keyword>
<sequence length="148" mass="15852">MAMVTPAELSPDASFALGCCTKVKGGIVAPQRMTYATYRFATRRPERGKQHGTVDCPRCGATIPLSILAVSDVRRRRRNCRTAWTVASVISFVTPIAIMLATGDDEWLAIGPLLIPGIGLAIAAVVHPPSMTGISIARKARGQHIVTR</sequence>
<proteinExistence type="predicted"/>
<evidence type="ECO:0000313" key="2">
    <source>
        <dbReference type="EMBL" id="MBB3664076.1"/>
    </source>
</evidence>
<keyword evidence="3" id="KW-1185">Reference proteome</keyword>
<dbReference type="AlphaFoldDB" id="A0A839XVN9"/>
<gene>
    <name evidence="2" type="ORF">FB384_002980</name>
</gene>
<reference evidence="2 3" key="1">
    <citation type="submission" date="2020-08" db="EMBL/GenBank/DDBJ databases">
        <title>Sequencing the genomes of 1000 actinobacteria strains.</title>
        <authorList>
            <person name="Klenk H.-P."/>
        </authorList>
    </citation>
    <scope>NUCLEOTIDE SEQUENCE [LARGE SCALE GENOMIC DNA]</scope>
    <source>
        <strain evidence="2 3">DSM 45267</strain>
    </source>
</reference>
<accession>A0A839XVN9</accession>
<keyword evidence="1" id="KW-0812">Transmembrane</keyword>
<name>A0A839XVN9_9PSEU</name>
<protein>
    <submittedName>
        <fullName evidence="2">Uncharacterized protein</fullName>
    </submittedName>
</protein>
<organism evidence="2 3">
    <name type="scientific">Prauserella sediminis</name>
    <dbReference type="NCBI Taxonomy" id="577680"/>
    <lineage>
        <taxon>Bacteria</taxon>
        <taxon>Bacillati</taxon>
        <taxon>Actinomycetota</taxon>
        <taxon>Actinomycetes</taxon>
        <taxon>Pseudonocardiales</taxon>
        <taxon>Pseudonocardiaceae</taxon>
        <taxon>Prauserella</taxon>
        <taxon>Prauserella salsuginis group</taxon>
    </lineage>
</organism>
<keyword evidence="1" id="KW-1133">Transmembrane helix</keyword>
<dbReference type="Proteomes" id="UP000564573">
    <property type="component" value="Unassembled WGS sequence"/>
</dbReference>
<dbReference type="EMBL" id="JACIBS010000001">
    <property type="protein sequence ID" value="MBB3664076.1"/>
    <property type="molecule type" value="Genomic_DNA"/>
</dbReference>
<feature type="transmembrane region" description="Helical" evidence="1">
    <location>
        <begin position="83"/>
        <end position="101"/>
    </location>
</feature>
<dbReference type="RefSeq" id="WP_183783574.1">
    <property type="nucleotide sequence ID" value="NZ_JACIBS010000001.1"/>
</dbReference>